<gene>
    <name evidence="1" type="ORF">HF086_006476</name>
</gene>
<sequence length="410" mass="46707">MCDCPIMSVDTINCANCNVVISEVLAFIRNKHDVMDNESLIRICVSAFSVEEIDEAKILLCSTTTIGKRLKSRRKDKKQKDLEDMIAVFKTIDPDKLPVFVAYDLHKLPPVCFDHVDVTKILKDLLILRAELNDIKENFVTKNDLQVALKENNVIQSSSNQLQNPIFHSNVNKIRGGGYNLNSGPFGLSPQILPQHSQLIDSDSRSLTQPISDDDGPKYRSLVHSHAHLQTIEESAISPINSTLLEKTDDMNRNLIQSTQCNKTVAEVLVQGEWPKNCTKDGWTLVQNKKPKNRFEGNTGTASPNANFKFRAADSKIPLFITNVDKETTEKDICDYIQNKTQEIVQLQKINMKSERPYNAFKLFVSKYKLNKFLDDKIWPEGIRFRQFIYFKNKIIKVNKQNCVENITNG</sequence>
<evidence type="ECO:0000313" key="2">
    <source>
        <dbReference type="Proteomes" id="UP000814243"/>
    </source>
</evidence>
<protein>
    <recommendedName>
        <fullName evidence="3">Mutant cadherin</fullName>
    </recommendedName>
</protein>
<accession>A0A922MKM1</accession>
<evidence type="ECO:0008006" key="3">
    <source>
        <dbReference type="Google" id="ProtNLM"/>
    </source>
</evidence>
<evidence type="ECO:0000313" key="1">
    <source>
        <dbReference type="EMBL" id="KAH9638534.1"/>
    </source>
</evidence>
<dbReference type="AlphaFoldDB" id="A0A922MKM1"/>
<comment type="caution">
    <text evidence="1">The sequence shown here is derived from an EMBL/GenBank/DDBJ whole genome shotgun (WGS) entry which is preliminary data.</text>
</comment>
<reference evidence="1" key="1">
    <citation type="journal article" date="2021" name="G3 (Bethesda)">
        <title>Genome and transcriptome analysis of the beet armyworm Spodoptera exigua reveals targets for pest control. .</title>
        <authorList>
            <person name="Simon S."/>
            <person name="Breeschoten T."/>
            <person name="Jansen H.J."/>
            <person name="Dirks R.P."/>
            <person name="Schranz M.E."/>
            <person name="Ros V.I.D."/>
        </authorList>
    </citation>
    <scope>NUCLEOTIDE SEQUENCE</scope>
    <source>
        <strain evidence="1">TB_SE_WUR_2020</strain>
    </source>
</reference>
<proteinExistence type="predicted"/>
<dbReference type="Proteomes" id="UP000814243">
    <property type="component" value="Unassembled WGS sequence"/>
</dbReference>
<dbReference type="EMBL" id="JACEFF010000389">
    <property type="protein sequence ID" value="KAH9638534.1"/>
    <property type="molecule type" value="Genomic_DNA"/>
</dbReference>
<organism evidence="1 2">
    <name type="scientific">Spodoptera exigua</name>
    <name type="common">Beet armyworm</name>
    <name type="synonym">Noctua fulgens</name>
    <dbReference type="NCBI Taxonomy" id="7107"/>
    <lineage>
        <taxon>Eukaryota</taxon>
        <taxon>Metazoa</taxon>
        <taxon>Ecdysozoa</taxon>
        <taxon>Arthropoda</taxon>
        <taxon>Hexapoda</taxon>
        <taxon>Insecta</taxon>
        <taxon>Pterygota</taxon>
        <taxon>Neoptera</taxon>
        <taxon>Endopterygota</taxon>
        <taxon>Lepidoptera</taxon>
        <taxon>Glossata</taxon>
        <taxon>Ditrysia</taxon>
        <taxon>Noctuoidea</taxon>
        <taxon>Noctuidae</taxon>
        <taxon>Amphipyrinae</taxon>
        <taxon>Spodoptera</taxon>
    </lineage>
</organism>
<name>A0A922MKM1_SPOEX</name>